<protein>
    <submittedName>
        <fullName evidence="2">Uncharacterized protein</fullName>
    </submittedName>
</protein>
<feature type="transmembrane region" description="Helical" evidence="1">
    <location>
        <begin position="6"/>
        <end position="26"/>
    </location>
</feature>
<reference evidence="2 3" key="1">
    <citation type="submission" date="2016-11" db="EMBL/GenBank/DDBJ databases">
        <title>Complete genome sequencing of Virgibacillus halodenitrificans PDB-F2.</title>
        <authorList>
            <person name="Sun Z."/>
            <person name="Zhou Y."/>
            <person name="Li H."/>
        </authorList>
    </citation>
    <scope>NUCLEOTIDE SEQUENCE [LARGE SCALE GENOMIC DNA]</scope>
    <source>
        <strain evidence="2 3">PDB-F2</strain>
    </source>
</reference>
<dbReference type="GeneID" id="71513880"/>
<dbReference type="AlphaFoldDB" id="A0AAC9NKM5"/>
<evidence type="ECO:0000313" key="3">
    <source>
        <dbReference type="Proteomes" id="UP000182945"/>
    </source>
</evidence>
<dbReference type="Proteomes" id="UP000182945">
    <property type="component" value="Chromosome"/>
</dbReference>
<dbReference type="KEGG" id="vhl:BME96_05725"/>
<keyword evidence="1" id="KW-0812">Transmembrane</keyword>
<keyword evidence="1" id="KW-1133">Transmembrane helix</keyword>
<evidence type="ECO:0000313" key="2">
    <source>
        <dbReference type="EMBL" id="APC47696.1"/>
    </source>
</evidence>
<evidence type="ECO:0000256" key="1">
    <source>
        <dbReference type="SAM" id="Phobius"/>
    </source>
</evidence>
<keyword evidence="1" id="KW-0472">Membrane</keyword>
<proteinExistence type="predicted"/>
<dbReference type="RefSeq" id="WP_071648574.1">
    <property type="nucleotide sequence ID" value="NZ_CP017962.1"/>
</dbReference>
<organism evidence="2 3">
    <name type="scientific">Virgibacillus halodenitrificans</name>
    <name type="common">Bacillus halodenitrificans</name>
    <dbReference type="NCBI Taxonomy" id="1482"/>
    <lineage>
        <taxon>Bacteria</taxon>
        <taxon>Bacillati</taxon>
        <taxon>Bacillota</taxon>
        <taxon>Bacilli</taxon>
        <taxon>Bacillales</taxon>
        <taxon>Bacillaceae</taxon>
        <taxon>Virgibacillus</taxon>
    </lineage>
</organism>
<accession>A0AAC9NKM5</accession>
<name>A0AAC9NKM5_VIRHA</name>
<sequence length="116" mass="13556">MNSKHIVKYITISIIVILLLIAYGFYSIIHTEAVEDVEVKKVDCTTKEHVNVNDKKILCKEDYYLFVNGEKVVVEDKNTWSLIKEDKKYDLEYEWHAFHTPKVKTINIAGEGNKKH</sequence>
<gene>
    <name evidence="2" type="ORF">BME96_05725</name>
</gene>
<dbReference type="EMBL" id="CP017962">
    <property type="protein sequence ID" value="APC47696.1"/>
    <property type="molecule type" value="Genomic_DNA"/>
</dbReference>